<evidence type="ECO:0000313" key="3">
    <source>
        <dbReference type="Proteomes" id="UP000822688"/>
    </source>
</evidence>
<dbReference type="Proteomes" id="UP000822688">
    <property type="component" value="Chromosome 4"/>
</dbReference>
<evidence type="ECO:0000256" key="1">
    <source>
        <dbReference type="SAM" id="SignalP"/>
    </source>
</evidence>
<dbReference type="AlphaFoldDB" id="A0A8T0I5I2"/>
<dbReference type="EMBL" id="CM026424">
    <property type="protein sequence ID" value="KAG0578702.1"/>
    <property type="molecule type" value="Genomic_DNA"/>
</dbReference>
<name>A0A8T0I5I2_CERPU</name>
<accession>A0A8T0I5I2</accession>
<comment type="caution">
    <text evidence="2">The sequence shown here is derived from an EMBL/GenBank/DDBJ whole genome shotgun (WGS) entry which is preliminary data.</text>
</comment>
<gene>
    <name evidence="2" type="ORF">KC19_4G043700</name>
</gene>
<keyword evidence="3" id="KW-1185">Reference proteome</keyword>
<protein>
    <submittedName>
        <fullName evidence="2">Uncharacterized protein</fullName>
    </submittedName>
</protein>
<organism evidence="2 3">
    <name type="scientific">Ceratodon purpureus</name>
    <name type="common">Fire moss</name>
    <name type="synonym">Dicranum purpureum</name>
    <dbReference type="NCBI Taxonomy" id="3225"/>
    <lineage>
        <taxon>Eukaryota</taxon>
        <taxon>Viridiplantae</taxon>
        <taxon>Streptophyta</taxon>
        <taxon>Embryophyta</taxon>
        <taxon>Bryophyta</taxon>
        <taxon>Bryophytina</taxon>
        <taxon>Bryopsida</taxon>
        <taxon>Dicranidae</taxon>
        <taxon>Pseudoditrichales</taxon>
        <taxon>Ditrichaceae</taxon>
        <taxon>Ceratodon</taxon>
    </lineage>
</organism>
<feature type="chain" id="PRO_5035790164" evidence="1">
    <location>
        <begin position="21"/>
        <end position="39"/>
    </location>
</feature>
<feature type="signal peptide" evidence="1">
    <location>
        <begin position="1"/>
        <end position="20"/>
    </location>
</feature>
<evidence type="ECO:0000313" key="2">
    <source>
        <dbReference type="EMBL" id="KAG0578702.1"/>
    </source>
</evidence>
<reference evidence="2" key="1">
    <citation type="submission" date="2020-06" db="EMBL/GenBank/DDBJ databases">
        <title>WGS assembly of Ceratodon purpureus strain R40.</title>
        <authorList>
            <person name="Carey S.B."/>
            <person name="Jenkins J."/>
            <person name="Shu S."/>
            <person name="Lovell J.T."/>
            <person name="Sreedasyam A."/>
            <person name="Maumus F."/>
            <person name="Tiley G.P."/>
            <person name="Fernandez-Pozo N."/>
            <person name="Barry K."/>
            <person name="Chen C."/>
            <person name="Wang M."/>
            <person name="Lipzen A."/>
            <person name="Daum C."/>
            <person name="Saski C.A."/>
            <person name="Payton A.C."/>
            <person name="Mcbreen J.C."/>
            <person name="Conrad R.E."/>
            <person name="Kollar L.M."/>
            <person name="Olsson S."/>
            <person name="Huttunen S."/>
            <person name="Landis J.B."/>
            <person name="Wickett N.J."/>
            <person name="Johnson M.G."/>
            <person name="Rensing S.A."/>
            <person name="Grimwood J."/>
            <person name="Schmutz J."/>
            <person name="Mcdaniel S.F."/>
        </authorList>
    </citation>
    <scope>NUCLEOTIDE SEQUENCE</scope>
    <source>
        <strain evidence="2">R40</strain>
    </source>
</reference>
<keyword evidence="1" id="KW-0732">Signal</keyword>
<sequence length="39" mass="4314">MGIFFFLCCGMFWWGMRVSAGCVACGLDCGEMGSMNEYC</sequence>
<proteinExistence type="predicted"/>